<accession>A0A7G8LI37</accession>
<name>A0A7G8LI37_9CAUD</name>
<organism evidence="1 2">
    <name type="scientific">Mycobacterium phage Reindeer</name>
    <dbReference type="NCBI Taxonomy" id="2762283"/>
    <lineage>
        <taxon>Viruses</taxon>
        <taxon>Duplodnaviria</taxon>
        <taxon>Heunggongvirae</taxon>
        <taxon>Uroviricota</taxon>
        <taxon>Caudoviricetes</taxon>
        <taxon>Vilmaviridae</taxon>
        <taxon>Mclasvirinae</taxon>
        <taxon>Bongovirus</taxon>
        <taxon>Bongovirus reindeer</taxon>
    </lineage>
</organism>
<reference evidence="1 2" key="1">
    <citation type="submission" date="2020-06" db="EMBL/GenBank/DDBJ databases">
        <authorList>
            <person name="Spencer C.E."/>
            <person name="Frederick G.D."/>
            <person name="Baliraine F.N."/>
            <person name="Favela G."/>
            <person name="Farmer V."/>
            <person name="Galindo A."/>
            <person name="Garlena R.A."/>
            <person name="Russell D.A."/>
            <person name="Pope W.H."/>
            <person name="Jacobs-Sera D."/>
            <person name="Hatfull G.F."/>
        </authorList>
    </citation>
    <scope>NUCLEOTIDE SEQUENCE [LARGE SCALE GENOMIC DNA]</scope>
</reference>
<dbReference type="RefSeq" id="YP_010014160.1">
    <property type="nucleotide sequence ID" value="NC_053516.1"/>
</dbReference>
<keyword evidence="2" id="KW-1185">Reference proteome</keyword>
<proteinExistence type="predicted"/>
<dbReference type="GeneID" id="63210862"/>
<gene>
    <name evidence="1" type="primary">118</name>
    <name evidence="1" type="ORF">SEA_REINDEER_118</name>
</gene>
<evidence type="ECO:0000313" key="2">
    <source>
        <dbReference type="Proteomes" id="UP000515841"/>
    </source>
</evidence>
<evidence type="ECO:0000313" key="1">
    <source>
        <dbReference type="EMBL" id="QNJ56909.1"/>
    </source>
</evidence>
<sequence>MTVLAETPIIHVPTDVTHMSGLDIVTHIQCGDESTWEEELHYVWVTDRPHTLSLMDRIIADGEIKEPIWIDRNYPDAVRETGKEWRVYNGHHRTAIGLALQIPVPVHFSRY</sequence>
<dbReference type="EMBL" id="MT658803">
    <property type="protein sequence ID" value="QNJ56909.1"/>
    <property type="molecule type" value="Genomic_DNA"/>
</dbReference>
<dbReference type="Proteomes" id="UP000515841">
    <property type="component" value="Segment"/>
</dbReference>
<protein>
    <submittedName>
        <fullName evidence="1">ParB-like nuclease domain protein</fullName>
    </submittedName>
</protein>
<dbReference type="KEGG" id="vg:63210862"/>